<evidence type="ECO:0000313" key="1">
    <source>
        <dbReference type="EMBL" id="MBB4881932.1"/>
    </source>
</evidence>
<accession>A0A7W7L1W4</accession>
<comment type="caution">
    <text evidence="1">The sequence shown here is derived from an EMBL/GenBank/DDBJ whole genome shotgun (WGS) entry which is preliminary data.</text>
</comment>
<dbReference type="EMBL" id="JACHMC010000001">
    <property type="protein sequence ID" value="MBB4881932.1"/>
    <property type="molecule type" value="Genomic_DNA"/>
</dbReference>
<reference evidence="1 2" key="1">
    <citation type="submission" date="2020-08" db="EMBL/GenBank/DDBJ databases">
        <title>Sequencing the genomes of 1000 actinobacteria strains.</title>
        <authorList>
            <person name="Klenk H.-P."/>
        </authorList>
    </citation>
    <scope>NUCLEOTIDE SEQUENCE [LARGE SCALE GENOMIC DNA]</scope>
    <source>
        <strain evidence="1 2">DSM 19079</strain>
    </source>
</reference>
<proteinExistence type="predicted"/>
<dbReference type="Proteomes" id="UP000560081">
    <property type="component" value="Unassembled WGS sequence"/>
</dbReference>
<keyword evidence="2" id="KW-1185">Reference proteome</keyword>
<protein>
    <submittedName>
        <fullName evidence="1">Uncharacterized protein</fullName>
    </submittedName>
</protein>
<organism evidence="1 2">
    <name type="scientific">Micrococcus flavus</name>
    <dbReference type="NCBI Taxonomy" id="384602"/>
    <lineage>
        <taxon>Bacteria</taxon>
        <taxon>Bacillati</taxon>
        <taxon>Actinomycetota</taxon>
        <taxon>Actinomycetes</taxon>
        <taxon>Micrococcales</taxon>
        <taxon>Micrococcaceae</taxon>
        <taxon>Micrococcus</taxon>
    </lineage>
</organism>
<dbReference type="AlphaFoldDB" id="A0A7W7L1W4"/>
<evidence type="ECO:0000313" key="2">
    <source>
        <dbReference type="Proteomes" id="UP000560081"/>
    </source>
</evidence>
<sequence length="30" mass="3700">MLNRSCDVVTLRSGSFYTPWQQFYFQHFKL</sequence>
<name>A0A7W7L1W4_9MICC</name>
<gene>
    <name evidence="1" type="ORF">BJ976_000283</name>
</gene>